<evidence type="ECO:0000256" key="5">
    <source>
        <dbReference type="SAM" id="Phobius"/>
    </source>
</evidence>
<comment type="subcellular location">
    <subcellularLocation>
        <location evidence="1">Membrane</location>
        <topology evidence="1">Multi-pass membrane protein</topology>
    </subcellularLocation>
</comment>
<evidence type="ECO:0000256" key="3">
    <source>
        <dbReference type="ARBA" id="ARBA00022989"/>
    </source>
</evidence>
<feature type="transmembrane region" description="Helical" evidence="5">
    <location>
        <begin position="159"/>
        <end position="186"/>
    </location>
</feature>
<evidence type="ECO:0000313" key="7">
    <source>
        <dbReference type="Proteomes" id="UP000617544"/>
    </source>
</evidence>
<organism evidence="6 7">
    <name type="scientific">Pyrococcus horikoshii</name>
    <dbReference type="NCBI Taxonomy" id="53953"/>
    <lineage>
        <taxon>Archaea</taxon>
        <taxon>Methanobacteriati</taxon>
        <taxon>Methanobacteriota</taxon>
        <taxon>Thermococci</taxon>
        <taxon>Thermococcales</taxon>
        <taxon>Thermococcaceae</taxon>
        <taxon>Pyrococcus</taxon>
    </lineage>
</organism>
<dbReference type="PANTHER" id="PTHR43424">
    <property type="entry name" value="LOCUS PUTATIVE PROTEIN 1-RELATED"/>
    <property type="match status" value="1"/>
</dbReference>
<sequence length="408" mass="46190">MSESLKLKLIKNAAWLFGAEIISKLLAYGVIVILSRTLGPEGLGQYSFIFYYVGLLGIFSDFGISYYFMREVARDKSKAEELLPDVLGLKIVLALINFGVIAVLTLFLPKPRWMKVLILLVGAEAMFMWISYMFVNLMYAHEVTKYEAIARTIERVWAFFVGGTILYLYRSLSPFIIALLVGYMIRESLRIKWGSKFVKKVRIYFRLKNWVFLLRKSYPFWLIGLFTLIYYRTDMVMLSLMKGDYETGIYRAAYTLIEVSLFVPNIVVSTTMPSIARLWKEDKRTLNILMKKSIQILVGLGALALAGYFVFARLGILIVFGEKFLPSVPVLRVLAFAVPFMFLNSLFGSFLNATEKEGVFTKITGLTALLNVVLNYLLIMNLGAKGAATATIISQGIATVLSVLEVNY</sequence>
<dbReference type="Proteomes" id="UP000617544">
    <property type="component" value="Unassembled WGS sequence"/>
</dbReference>
<feature type="transmembrane region" description="Helical" evidence="5">
    <location>
        <begin position="46"/>
        <end position="69"/>
    </location>
</feature>
<dbReference type="GeneID" id="1444269"/>
<keyword evidence="4 5" id="KW-0472">Membrane</keyword>
<comment type="caution">
    <text evidence="6">The sequence shown here is derived from an EMBL/GenBank/DDBJ whole genome shotgun (WGS) entry which is preliminary data.</text>
</comment>
<feature type="transmembrane region" description="Helical" evidence="5">
    <location>
        <begin position="89"/>
        <end position="109"/>
    </location>
</feature>
<accession>A0A832T5X8</accession>
<dbReference type="CDD" id="cd13128">
    <property type="entry name" value="MATE_Wzx_like"/>
    <property type="match status" value="1"/>
</dbReference>
<dbReference type="EMBL" id="DUJN01000004">
    <property type="protein sequence ID" value="HII61036.1"/>
    <property type="molecule type" value="Genomic_DNA"/>
</dbReference>
<dbReference type="InterPro" id="IPR002797">
    <property type="entry name" value="Polysacc_synth"/>
</dbReference>
<feature type="transmembrane region" description="Helical" evidence="5">
    <location>
        <begin position="207"/>
        <end position="231"/>
    </location>
</feature>
<feature type="transmembrane region" description="Helical" evidence="5">
    <location>
        <begin position="363"/>
        <end position="380"/>
    </location>
</feature>
<keyword evidence="3 5" id="KW-1133">Transmembrane helix</keyword>
<evidence type="ECO:0000313" key="6">
    <source>
        <dbReference type="EMBL" id="HII61036.1"/>
    </source>
</evidence>
<dbReference type="AlphaFoldDB" id="A0A832T5X8"/>
<keyword evidence="2 5" id="KW-0812">Transmembrane</keyword>
<evidence type="ECO:0000256" key="1">
    <source>
        <dbReference type="ARBA" id="ARBA00004141"/>
    </source>
</evidence>
<feature type="transmembrane region" description="Helical" evidence="5">
    <location>
        <begin position="333"/>
        <end position="351"/>
    </location>
</feature>
<dbReference type="InterPro" id="IPR052556">
    <property type="entry name" value="PolySynth_Transporter"/>
</dbReference>
<feature type="transmembrane region" description="Helical" evidence="5">
    <location>
        <begin position="296"/>
        <end position="321"/>
    </location>
</feature>
<dbReference type="GO" id="GO:0016020">
    <property type="term" value="C:membrane"/>
    <property type="evidence" value="ECO:0007669"/>
    <property type="project" value="UniProtKB-SubCell"/>
</dbReference>
<evidence type="ECO:0000256" key="4">
    <source>
        <dbReference type="ARBA" id="ARBA00023136"/>
    </source>
</evidence>
<dbReference type="RefSeq" id="WP_010884482.1">
    <property type="nucleotide sequence ID" value="NZ_DUJN01000004.1"/>
</dbReference>
<gene>
    <name evidence="6" type="ORF">HA331_04660</name>
</gene>
<dbReference type="OMA" id="IYYRTDM"/>
<proteinExistence type="predicted"/>
<reference evidence="6" key="1">
    <citation type="journal article" date="2020" name="bioRxiv">
        <title>A rank-normalized archaeal taxonomy based on genome phylogeny resolves widespread incomplete and uneven classifications.</title>
        <authorList>
            <person name="Rinke C."/>
            <person name="Chuvochina M."/>
            <person name="Mussig A.J."/>
            <person name="Chaumeil P.-A."/>
            <person name="Waite D.W."/>
            <person name="Whitman W.B."/>
            <person name="Parks D.H."/>
            <person name="Hugenholtz P."/>
        </authorList>
    </citation>
    <scope>NUCLEOTIDE SEQUENCE</scope>
    <source>
        <strain evidence="6">UBA8834</strain>
    </source>
</reference>
<dbReference type="Pfam" id="PF01943">
    <property type="entry name" value="Polysacc_synt"/>
    <property type="match status" value="1"/>
</dbReference>
<feature type="transmembrane region" description="Helical" evidence="5">
    <location>
        <begin position="116"/>
        <end position="139"/>
    </location>
</feature>
<evidence type="ECO:0000256" key="2">
    <source>
        <dbReference type="ARBA" id="ARBA00022692"/>
    </source>
</evidence>
<dbReference type="PANTHER" id="PTHR43424:SF1">
    <property type="entry name" value="LOCUS PUTATIVE PROTEIN 1-RELATED"/>
    <property type="match status" value="1"/>
</dbReference>
<feature type="transmembrane region" description="Helical" evidence="5">
    <location>
        <begin position="251"/>
        <end position="275"/>
    </location>
</feature>
<protein>
    <submittedName>
        <fullName evidence="6">Flippase</fullName>
    </submittedName>
</protein>
<feature type="transmembrane region" description="Helical" evidence="5">
    <location>
        <begin position="12"/>
        <end position="34"/>
    </location>
</feature>
<name>A0A832T5X8_PYRHR</name>